<evidence type="ECO:0000256" key="1">
    <source>
        <dbReference type="SAM" id="MobiDB-lite"/>
    </source>
</evidence>
<feature type="region of interest" description="Disordered" evidence="1">
    <location>
        <begin position="285"/>
        <end position="330"/>
    </location>
</feature>
<evidence type="ECO:0000313" key="3">
    <source>
        <dbReference type="Proteomes" id="UP000279259"/>
    </source>
</evidence>
<protein>
    <submittedName>
        <fullName evidence="2">Uncharacterized protein</fullName>
    </submittedName>
</protein>
<dbReference type="EMBL" id="RSCD01000011">
    <property type="protein sequence ID" value="RSH90215.1"/>
    <property type="molecule type" value="Genomic_DNA"/>
</dbReference>
<feature type="compositionally biased region" description="Pro residues" evidence="1">
    <location>
        <begin position="49"/>
        <end position="65"/>
    </location>
</feature>
<feature type="compositionally biased region" description="Low complexity" evidence="1">
    <location>
        <begin position="1"/>
        <end position="11"/>
    </location>
</feature>
<proteinExistence type="predicted"/>
<feature type="region of interest" description="Disordered" evidence="1">
    <location>
        <begin position="1"/>
        <end position="162"/>
    </location>
</feature>
<evidence type="ECO:0000313" key="2">
    <source>
        <dbReference type="EMBL" id="RSH90215.1"/>
    </source>
</evidence>
<dbReference type="AlphaFoldDB" id="A0A427YGB7"/>
<reference evidence="2 3" key="1">
    <citation type="submission" date="2018-11" db="EMBL/GenBank/DDBJ databases">
        <title>Genome sequence of Saitozyma podzolica DSM 27192.</title>
        <authorList>
            <person name="Aliyu H."/>
            <person name="Gorte O."/>
            <person name="Ochsenreither K."/>
        </authorList>
    </citation>
    <scope>NUCLEOTIDE SEQUENCE [LARGE SCALE GENOMIC DNA]</scope>
    <source>
        <strain evidence="2 3">DSM 27192</strain>
    </source>
</reference>
<feature type="compositionally biased region" description="Polar residues" evidence="1">
    <location>
        <begin position="321"/>
        <end position="330"/>
    </location>
</feature>
<feature type="compositionally biased region" description="Low complexity" evidence="1">
    <location>
        <begin position="66"/>
        <end position="77"/>
    </location>
</feature>
<organism evidence="2 3">
    <name type="scientific">Saitozyma podzolica</name>
    <dbReference type="NCBI Taxonomy" id="1890683"/>
    <lineage>
        <taxon>Eukaryota</taxon>
        <taxon>Fungi</taxon>
        <taxon>Dikarya</taxon>
        <taxon>Basidiomycota</taxon>
        <taxon>Agaricomycotina</taxon>
        <taxon>Tremellomycetes</taxon>
        <taxon>Tremellales</taxon>
        <taxon>Trimorphomycetaceae</taxon>
        <taxon>Saitozyma</taxon>
    </lineage>
</organism>
<sequence length="330" mass="35118">MSSASSDSSDSPTQTSEYPSEHNPSDGSYLPPEQLPPRPLGLPGGDLYPPHPQQPLAPHRLPIPPSRRSSIPAPSLRGARRTSADASGPVPPRAQPSWTWIPPCRGRLASPDRSPATSPAVPRRPQSTGVKAADLPDNLIQHMRTHGKGNTPQPGGEDAERRTRDWAANGPGRWATASPVGGPYQLPNQHYRPPTTTTQMLPPPAPVRHSTVPPDWPAPTSATLYTMRPDPAMGQVDPSLLRRHRSATPYGPAGTMQHPVPTDPYGSFGVAPMHFNPNMHTGWHNAAPGPSLAPPRSSPMEGAIGVPTTPNPPLSIHAATPLTQAAQTFE</sequence>
<dbReference type="Proteomes" id="UP000279259">
    <property type="component" value="Unassembled WGS sequence"/>
</dbReference>
<accession>A0A427YGB7</accession>
<keyword evidence="3" id="KW-1185">Reference proteome</keyword>
<comment type="caution">
    <text evidence="2">The sequence shown here is derived from an EMBL/GenBank/DDBJ whole genome shotgun (WGS) entry which is preliminary data.</text>
</comment>
<gene>
    <name evidence="2" type="ORF">EHS25_001549</name>
</gene>
<name>A0A427YGB7_9TREE</name>